<proteinExistence type="inferred from homology"/>
<evidence type="ECO:0000256" key="2">
    <source>
        <dbReference type="ARBA" id="ARBA00022737"/>
    </source>
</evidence>
<evidence type="ECO:0000313" key="7">
    <source>
        <dbReference type="Proteomes" id="UP000326759"/>
    </source>
</evidence>
<dbReference type="InterPro" id="IPR036872">
    <property type="entry name" value="CH_dom_sf"/>
</dbReference>
<feature type="repeat" description="Filamin" evidence="3">
    <location>
        <begin position="902"/>
        <end position="994"/>
    </location>
</feature>
<dbReference type="InterPro" id="IPR001298">
    <property type="entry name" value="Filamin/ABP280_rpt"/>
</dbReference>
<dbReference type="Proteomes" id="UP000326759">
    <property type="component" value="Unassembled WGS sequence"/>
</dbReference>
<dbReference type="SMART" id="SM00557">
    <property type="entry name" value="IG_FLMN"/>
    <property type="match status" value="10"/>
</dbReference>
<feature type="domain" description="Calponin-homology (CH)" evidence="5">
    <location>
        <begin position="1"/>
        <end position="98"/>
    </location>
</feature>
<dbReference type="GO" id="GO:0051015">
    <property type="term" value="F:actin filament binding"/>
    <property type="evidence" value="ECO:0007669"/>
    <property type="project" value="InterPro"/>
</dbReference>
<reference evidence="6 7" key="1">
    <citation type="journal article" date="2019" name="PLoS Biol.">
        <title>Sex chromosomes control vertical transmission of feminizing Wolbachia symbionts in an isopod.</title>
        <authorList>
            <person name="Becking T."/>
            <person name="Chebbi M.A."/>
            <person name="Giraud I."/>
            <person name="Moumen B."/>
            <person name="Laverre T."/>
            <person name="Caubet Y."/>
            <person name="Peccoud J."/>
            <person name="Gilbert C."/>
            <person name="Cordaux R."/>
        </authorList>
    </citation>
    <scope>NUCLEOTIDE SEQUENCE [LARGE SCALE GENOMIC DNA]</scope>
    <source>
        <strain evidence="6">ANa2</strain>
        <tissue evidence="6">Whole body excluding digestive tract and cuticle</tissue>
    </source>
</reference>
<evidence type="ECO:0000313" key="6">
    <source>
        <dbReference type="EMBL" id="KAB7494652.1"/>
    </source>
</evidence>
<evidence type="ECO:0000256" key="3">
    <source>
        <dbReference type="PROSITE-ProRule" id="PRU00087"/>
    </source>
</evidence>
<feature type="repeat" description="Filamin" evidence="3">
    <location>
        <begin position="555"/>
        <end position="709"/>
    </location>
</feature>
<feature type="repeat" description="Filamin" evidence="3">
    <location>
        <begin position="189"/>
        <end position="287"/>
    </location>
</feature>
<dbReference type="FunFam" id="2.60.40.10:FF:000001">
    <property type="entry name" value="Filamin-C isoform b"/>
    <property type="match status" value="1"/>
</dbReference>
<dbReference type="PANTHER" id="PTHR38537:SF8">
    <property type="entry name" value="FILAMIN-A"/>
    <property type="match status" value="1"/>
</dbReference>
<feature type="repeat" description="Filamin" evidence="3">
    <location>
        <begin position="710"/>
        <end position="802"/>
    </location>
</feature>
<feature type="region of interest" description="Disordered" evidence="4">
    <location>
        <begin position="1086"/>
        <end position="1108"/>
    </location>
</feature>
<feature type="compositionally biased region" description="Pro residues" evidence="4">
    <location>
        <begin position="352"/>
        <end position="364"/>
    </location>
</feature>
<feature type="region of interest" description="Disordered" evidence="4">
    <location>
        <begin position="349"/>
        <end position="372"/>
    </location>
</feature>
<dbReference type="GO" id="GO:0030036">
    <property type="term" value="P:actin cytoskeleton organization"/>
    <property type="evidence" value="ECO:0007669"/>
    <property type="project" value="InterPro"/>
</dbReference>
<dbReference type="PANTHER" id="PTHR38537">
    <property type="entry name" value="JITTERBUG, ISOFORM N"/>
    <property type="match status" value="1"/>
</dbReference>
<feature type="repeat" description="Filamin" evidence="3">
    <location>
        <begin position="803"/>
        <end position="901"/>
    </location>
</feature>
<dbReference type="EMBL" id="SEYY01023705">
    <property type="protein sequence ID" value="KAB7494652.1"/>
    <property type="molecule type" value="Genomic_DNA"/>
</dbReference>
<evidence type="ECO:0000256" key="1">
    <source>
        <dbReference type="ARBA" id="ARBA00009238"/>
    </source>
</evidence>
<dbReference type="SUPFAM" id="SSF47576">
    <property type="entry name" value="Calponin-homology domain, CH-domain"/>
    <property type="match status" value="1"/>
</dbReference>
<dbReference type="PROSITE" id="PS50021">
    <property type="entry name" value="CH"/>
    <property type="match status" value="1"/>
</dbReference>
<comment type="caution">
    <text evidence="6">The sequence shown here is derived from an EMBL/GenBank/DDBJ whole genome shotgun (WGS) entry which is preliminary data.</text>
</comment>
<name>A0A5N5SLE3_9CRUS</name>
<dbReference type="OrthoDB" id="6371723at2759"/>
<feature type="non-terminal residue" evidence="6">
    <location>
        <position position="1249"/>
    </location>
</feature>
<dbReference type="Gene3D" id="2.60.40.10">
    <property type="entry name" value="Immunoglobulins"/>
    <property type="match status" value="12"/>
</dbReference>
<feature type="repeat" description="Filamin" evidence="3">
    <location>
        <begin position="995"/>
        <end position="1093"/>
    </location>
</feature>
<dbReference type="Pfam" id="PF00630">
    <property type="entry name" value="Filamin"/>
    <property type="match status" value="11"/>
</dbReference>
<dbReference type="InterPro" id="IPR001715">
    <property type="entry name" value="CH_dom"/>
</dbReference>
<dbReference type="SUPFAM" id="SSF81296">
    <property type="entry name" value="E set domains"/>
    <property type="match status" value="12"/>
</dbReference>
<dbReference type="InterPro" id="IPR014756">
    <property type="entry name" value="Ig_E-set"/>
</dbReference>
<feature type="repeat" description="Filamin" evidence="3">
    <location>
        <begin position="1094"/>
        <end position="1190"/>
    </location>
</feature>
<feature type="repeat" description="Filamin" evidence="3">
    <location>
        <begin position="1208"/>
        <end position="1249"/>
    </location>
</feature>
<dbReference type="InterPro" id="IPR013783">
    <property type="entry name" value="Ig-like_fold"/>
</dbReference>
<dbReference type="CDD" id="cd21230">
    <property type="entry name" value="CH_FLN_rpt2"/>
    <property type="match status" value="1"/>
</dbReference>
<evidence type="ECO:0000256" key="4">
    <source>
        <dbReference type="SAM" id="MobiDB-lite"/>
    </source>
</evidence>
<dbReference type="InterPro" id="IPR017868">
    <property type="entry name" value="Filamin/ABP280_repeat-like"/>
</dbReference>
<feature type="repeat" description="Filamin" evidence="3">
    <location>
        <begin position="289"/>
        <end position="430"/>
    </location>
</feature>
<keyword evidence="2" id="KW-0677">Repeat</keyword>
<keyword evidence="7" id="KW-1185">Reference proteome</keyword>
<dbReference type="PROSITE" id="PS50194">
    <property type="entry name" value="FILAMIN_REPEAT"/>
    <property type="match status" value="10"/>
</dbReference>
<feature type="non-terminal residue" evidence="6">
    <location>
        <position position="1"/>
    </location>
</feature>
<protein>
    <submittedName>
        <fullName evidence="6">Gelation factor</fullName>
    </submittedName>
</protein>
<dbReference type="SMART" id="SM00033">
    <property type="entry name" value="CH"/>
    <property type="match status" value="1"/>
</dbReference>
<dbReference type="FunFam" id="2.60.40.10:FF:000007">
    <property type="entry name" value="Filamin-B isoform C"/>
    <property type="match status" value="1"/>
</dbReference>
<gene>
    <name evidence="6" type="primary">abpC</name>
    <name evidence="6" type="ORF">Anas_05563</name>
</gene>
<organism evidence="6 7">
    <name type="scientific">Armadillidium nasatum</name>
    <dbReference type="NCBI Taxonomy" id="96803"/>
    <lineage>
        <taxon>Eukaryota</taxon>
        <taxon>Metazoa</taxon>
        <taxon>Ecdysozoa</taxon>
        <taxon>Arthropoda</taxon>
        <taxon>Crustacea</taxon>
        <taxon>Multicrustacea</taxon>
        <taxon>Malacostraca</taxon>
        <taxon>Eumalacostraca</taxon>
        <taxon>Peracarida</taxon>
        <taxon>Isopoda</taxon>
        <taxon>Oniscidea</taxon>
        <taxon>Crinocheta</taxon>
        <taxon>Armadillidiidae</taxon>
        <taxon>Armadillidium</taxon>
    </lineage>
</organism>
<dbReference type="Gene3D" id="1.10.418.10">
    <property type="entry name" value="Calponin-like domain"/>
    <property type="match status" value="1"/>
</dbReference>
<dbReference type="InterPro" id="IPR044801">
    <property type="entry name" value="Filamin"/>
</dbReference>
<evidence type="ECO:0000259" key="5">
    <source>
        <dbReference type="PROSITE" id="PS50021"/>
    </source>
</evidence>
<sequence>LLHYIQSKVPDLPINNFTSDWNDGRAVGALVDSIAPGLCPDWSDWIPKDALKNATDAMTIADDWLGVPQLITPEELVNPNCDELSTMTYLSQYPNAKLKPNAPLRPRTNPGRQQGAKCSLARRYRLSLPWRYVRDSSVKRMDLHPRASQQTCFCAKLSRDWQFSTDSCGGLWPLSWGQVYLPQTFPNDSRAGNGPMVRCYGPGVEPSGPVVGAPTHFTIETFSAGKGKVESYLQGPDGKIEMLDCKFNNDRSLTYTSTYTPRKEGDHLVTVKFSGREIPKSPFRVNISGFAGDPSKVTASGPGLQPNGVMVNRPTYFEIFSKGIGKDRPGLPLQSQIYSSKPSDLKNNSYLPLPPVLPSPPPSPSDAGRGTPEVIVLDPSGHKNTVPVKIKQISEGVHRCEYVTTSVGLHSINVFFAGQPIPGSPFGVKVSPVSDVRKVKASGRGLQPIGVRVKDEADFKVYTEGAGEGNVEIKVIGPGFSIEGPSQAKIECNDNGDGSADVMTSEYNPLKLHAQDNKDKTYDFSYRPQTASKHTVQVSYGGVAVPDSPFRVFVTEPTDAAAVKVFGPGVESGDVQIALTNENGQDVPLTIEDNGDGTFTVEYEAPAPGKHRVTVLYGDAEVPQSPLTINVLPQVDVTRVKVDGLEPNAGRADFSVSITSPSGMRVRAHVVPTREGYLVNFTPTELGEYLLSIQFGGQPISAAPYRLTCTPGGSANSVKAWGPGLSYGVVCRPAEFVIDTREAGQGGLGVTVEGPCEAAINCRDNGDGTCAVAYLPTETGIYSINITFNDEHIHGSPFTATVTGDSPLKPITVSGDGIQPHGVFVDIPTDFVVDTRALGNHDGKVLCLINNPSGSRTDAFLQPLTDGAYKISYTPFEEGRHTIELLYDGVPIPGSPFTVNVKRDCDPNKCNAYGPGLEKGIVGISNAFTVETKGAGTGGLGLAIMGPSQAKMTCQDNRDGSCTVEYIPLVPGEYDIAVKFGDQHIPGSPFKVGVDSSVESNNVQVWGPGVEPAKIRSNKLMQFHVDGANAGDAPLEVEIQTDKGPLLSKPKILDKGNNSYDVTYVAPQEGANLTTKVTWGGEDVPGSPFKSKVRPKVEPHKVKLSGNGVSPRAIPASLPTEFLIDTSEAGDGDVKVDVMGPDGHPRKVKVTENSDGTFTASYLPDDCGKYKINVKYGGEDVTSTPIPVQVQATGKVNLCYENLIFDLDIDIEDNGDGTFNIYYTVKDAGDYTLSVKFGGQPVPEGFYSF</sequence>
<feature type="repeat" description="Filamin" evidence="3">
    <location>
        <begin position="431"/>
        <end position="554"/>
    </location>
</feature>
<dbReference type="AlphaFoldDB" id="A0A5N5SLE3"/>
<dbReference type="Pfam" id="PF00307">
    <property type="entry name" value="CH"/>
    <property type="match status" value="1"/>
</dbReference>
<dbReference type="FunFam" id="2.60.40.10:FF:000140">
    <property type="entry name" value="FiLamiN (Actin binding protein) homolog"/>
    <property type="match status" value="1"/>
</dbReference>
<accession>A0A5N5SLE3</accession>
<comment type="similarity">
    <text evidence="1">Belongs to the filamin family.</text>
</comment>